<keyword evidence="3" id="KW-0804">Transcription</keyword>
<dbReference type="PROSITE" id="PS01081">
    <property type="entry name" value="HTH_TETR_1"/>
    <property type="match status" value="1"/>
</dbReference>
<sequence length="207" mass="22819">MAIGTTGRQPSTKQRAGARAEHKQRTRTAIRQAAMKLFAAQGYAKTTVEQIAEEAQVSHTTFFRYFGSKELVVISDDLHDEVIEAFESIEPGLSHFDLVRRMVSTMYTTAANDPWASDPARMALIRSEPALHTRYSLEADQSISDAAQMISDYTGVGVDDLRLKTFIWAVAGVLFHISEDTADPMEPGTLDTLMAAIDLLEAGLPLR</sequence>
<evidence type="ECO:0000256" key="5">
    <source>
        <dbReference type="SAM" id="MobiDB-lite"/>
    </source>
</evidence>
<dbReference type="InterPro" id="IPR023772">
    <property type="entry name" value="DNA-bd_HTH_TetR-type_CS"/>
</dbReference>
<organism evidence="7 8">
    <name type="scientific">Gordonia asplenii</name>
    <dbReference type="NCBI Taxonomy" id="2725283"/>
    <lineage>
        <taxon>Bacteria</taxon>
        <taxon>Bacillati</taxon>
        <taxon>Actinomycetota</taxon>
        <taxon>Actinomycetes</taxon>
        <taxon>Mycobacteriales</taxon>
        <taxon>Gordoniaceae</taxon>
        <taxon>Gordonia</taxon>
    </lineage>
</organism>
<dbReference type="RefSeq" id="WP_170192988.1">
    <property type="nucleotide sequence ID" value="NZ_JABBNB010000003.1"/>
</dbReference>
<dbReference type="PROSITE" id="PS50977">
    <property type="entry name" value="HTH_TETR_2"/>
    <property type="match status" value="1"/>
</dbReference>
<evidence type="ECO:0000256" key="3">
    <source>
        <dbReference type="ARBA" id="ARBA00023163"/>
    </source>
</evidence>
<feature type="domain" description="HTH tetR-type" evidence="6">
    <location>
        <begin position="24"/>
        <end position="84"/>
    </location>
</feature>
<evidence type="ECO:0000256" key="4">
    <source>
        <dbReference type="PROSITE-ProRule" id="PRU00335"/>
    </source>
</evidence>
<gene>
    <name evidence="7" type="ORF">HH308_04140</name>
</gene>
<dbReference type="SUPFAM" id="SSF46689">
    <property type="entry name" value="Homeodomain-like"/>
    <property type="match status" value="1"/>
</dbReference>
<dbReference type="Gene3D" id="1.10.10.60">
    <property type="entry name" value="Homeodomain-like"/>
    <property type="match status" value="1"/>
</dbReference>
<evidence type="ECO:0000313" key="7">
    <source>
        <dbReference type="EMBL" id="NMO00401.1"/>
    </source>
</evidence>
<feature type="DNA-binding region" description="H-T-H motif" evidence="4">
    <location>
        <begin position="47"/>
        <end position="66"/>
    </location>
</feature>
<keyword evidence="8" id="KW-1185">Reference proteome</keyword>
<keyword evidence="2 4" id="KW-0238">DNA-binding</keyword>
<reference evidence="7 8" key="1">
    <citation type="submission" date="2020-04" db="EMBL/GenBank/DDBJ databases">
        <title>Gordonia sp. nov. TBRC 11910.</title>
        <authorList>
            <person name="Suriyachadkun C."/>
        </authorList>
    </citation>
    <scope>NUCLEOTIDE SEQUENCE [LARGE SCALE GENOMIC DNA]</scope>
    <source>
        <strain evidence="7 8">TBRC 11910</strain>
    </source>
</reference>
<feature type="region of interest" description="Disordered" evidence="5">
    <location>
        <begin position="1"/>
        <end position="25"/>
    </location>
</feature>
<dbReference type="Gene3D" id="1.10.357.10">
    <property type="entry name" value="Tetracycline Repressor, domain 2"/>
    <property type="match status" value="1"/>
</dbReference>
<dbReference type="InterPro" id="IPR001647">
    <property type="entry name" value="HTH_TetR"/>
</dbReference>
<name>A0A848KW46_9ACTN</name>
<evidence type="ECO:0000259" key="6">
    <source>
        <dbReference type="PROSITE" id="PS50977"/>
    </source>
</evidence>
<dbReference type="Pfam" id="PF00440">
    <property type="entry name" value="TetR_N"/>
    <property type="match status" value="1"/>
</dbReference>
<dbReference type="Proteomes" id="UP000550729">
    <property type="component" value="Unassembled WGS sequence"/>
</dbReference>
<dbReference type="InterPro" id="IPR009057">
    <property type="entry name" value="Homeodomain-like_sf"/>
</dbReference>
<comment type="caution">
    <text evidence="7">The sequence shown here is derived from an EMBL/GenBank/DDBJ whole genome shotgun (WGS) entry which is preliminary data.</text>
</comment>
<dbReference type="GO" id="GO:0000976">
    <property type="term" value="F:transcription cis-regulatory region binding"/>
    <property type="evidence" value="ECO:0007669"/>
    <property type="project" value="TreeGrafter"/>
</dbReference>
<evidence type="ECO:0000313" key="8">
    <source>
        <dbReference type="Proteomes" id="UP000550729"/>
    </source>
</evidence>
<evidence type="ECO:0000256" key="1">
    <source>
        <dbReference type="ARBA" id="ARBA00023015"/>
    </source>
</evidence>
<dbReference type="PANTHER" id="PTHR30055">
    <property type="entry name" value="HTH-TYPE TRANSCRIPTIONAL REGULATOR RUTR"/>
    <property type="match status" value="1"/>
</dbReference>
<evidence type="ECO:0000256" key="2">
    <source>
        <dbReference type="ARBA" id="ARBA00023125"/>
    </source>
</evidence>
<feature type="compositionally biased region" description="Polar residues" evidence="5">
    <location>
        <begin position="1"/>
        <end position="14"/>
    </location>
</feature>
<dbReference type="InterPro" id="IPR050109">
    <property type="entry name" value="HTH-type_TetR-like_transc_reg"/>
</dbReference>
<dbReference type="EMBL" id="JABBNB010000003">
    <property type="protein sequence ID" value="NMO00401.1"/>
    <property type="molecule type" value="Genomic_DNA"/>
</dbReference>
<dbReference type="PRINTS" id="PR00455">
    <property type="entry name" value="HTHTETR"/>
</dbReference>
<dbReference type="Pfam" id="PF17754">
    <property type="entry name" value="TetR_C_14"/>
    <property type="match status" value="1"/>
</dbReference>
<accession>A0A848KW46</accession>
<dbReference type="InterPro" id="IPR041347">
    <property type="entry name" value="MftR_C"/>
</dbReference>
<protein>
    <submittedName>
        <fullName evidence="7">TetR family transcriptional regulator</fullName>
    </submittedName>
</protein>
<keyword evidence="1" id="KW-0805">Transcription regulation</keyword>
<dbReference type="GO" id="GO:0003700">
    <property type="term" value="F:DNA-binding transcription factor activity"/>
    <property type="evidence" value="ECO:0007669"/>
    <property type="project" value="TreeGrafter"/>
</dbReference>
<dbReference type="AlphaFoldDB" id="A0A848KW46"/>
<dbReference type="PANTHER" id="PTHR30055:SF234">
    <property type="entry name" value="HTH-TYPE TRANSCRIPTIONAL REGULATOR BETI"/>
    <property type="match status" value="1"/>
</dbReference>
<proteinExistence type="predicted"/>